<proteinExistence type="inferred from homology"/>
<feature type="compositionally biased region" description="Low complexity" evidence="2">
    <location>
        <begin position="446"/>
        <end position="462"/>
    </location>
</feature>
<evidence type="ECO:0000313" key="3">
    <source>
        <dbReference type="EMBL" id="KAF7128259.1"/>
    </source>
</evidence>
<dbReference type="EMBL" id="JACBAD010001936">
    <property type="protein sequence ID" value="KAF7128259.1"/>
    <property type="molecule type" value="Genomic_DNA"/>
</dbReference>
<sequence length="662" mass="72362">MASSLTRLKQPIALRTEYIASSPTTIRVKQHSNSWSAGDFTVSTVANNDSGTPPQTLFTVDGDFASVSQRRRMQDATGLPLFELARKRLGVTWFVHLPGSKERDEPQPIATIVPQFHMLKDKFDVYFSNAAAAGGGEDIVLSVRGQDIWKYKTHVYYGDALVMTAKLTDMVSVYIPGKRPEWEIEVAEGMDLSLASIIGVLLAAMLYQSAVKGKAPKSVDEDGDPACIWSPPSRSGRPARTSVAGKLVRPGSRRDNEGEKRRKRSLNALELTPEEDGCPESARDRPQPTPPAVEPLRIPSLPPSVADWNISDIFSFSTPRSSSQENTFPSLWTQIPTGPGSLGNETSTPTVPSPQRLDSLQDITRELSSINLSLFDLEQSLHAEPWGPMFASPAAVISKLSTCADQPDDTLAQYPLIDIFNKTQHFINIARQTRVYFASLPPPTPHASTSTSSSTSRPTSTSQAAFYPDSDTSSQMSSRLSPVDMYIHQMPPPHSASSTTQGDRPGGASCDLPTALLYTTGYARILNLYTTISTQMAHFVHALSVQSITGGPDYRQRMHPVIPPLQWGGFQPANYSALQILMAIQVMSYLLTQVERALDVDEWEDEVTGQRAGPATGRGLLSPAMIEIVVQGEGPGDRGGKVGLLRRELKRLKKELEMSMHS</sequence>
<name>A0A8H6UYE8_9EURO</name>
<evidence type="ECO:0000313" key="4">
    <source>
        <dbReference type="EMBL" id="KAF7167300.1"/>
    </source>
</evidence>
<dbReference type="AlphaFoldDB" id="A0A8H6UYE8"/>
<gene>
    <name evidence="3" type="ORF">CNMCM5793_002801</name>
    <name evidence="4" type="ORF">CNMCM6106_002903</name>
</gene>
<dbReference type="Gene3D" id="2.40.160.200">
    <property type="entry name" value="LURP1-related"/>
    <property type="match status" value="1"/>
</dbReference>
<feature type="region of interest" description="Disordered" evidence="2">
    <location>
        <begin position="319"/>
        <end position="355"/>
    </location>
</feature>
<dbReference type="EMBL" id="JACBAF010002115">
    <property type="protein sequence ID" value="KAF7167300.1"/>
    <property type="molecule type" value="Genomic_DNA"/>
</dbReference>
<comment type="similarity">
    <text evidence="1">Belongs to the LOR family.</text>
</comment>
<evidence type="ECO:0000256" key="1">
    <source>
        <dbReference type="ARBA" id="ARBA00005437"/>
    </source>
</evidence>
<dbReference type="Proteomes" id="UP000630445">
    <property type="component" value="Unassembled WGS sequence"/>
</dbReference>
<dbReference type="InterPro" id="IPR038595">
    <property type="entry name" value="LOR_sf"/>
</dbReference>
<evidence type="ECO:0000313" key="6">
    <source>
        <dbReference type="Proteomes" id="UP000662466"/>
    </source>
</evidence>
<dbReference type="InterPro" id="IPR007612">
    <property type="entry name" value="LOR"/>
</dbReference>
<dbReference type="SUPFAM" id="SSF54518">
    <property type="entry name" value="Tubby C-terminal domain-like"/>
    <property type="match status" value="1"/>
</dbReference>
<dbReference type="Proteomes" id="UP000662466">
    <property type="component" value="Unassembled WGS sequence"/>
</dbReference>
<dbReference type="InterPro" id="IPR025659">
    <property type="entry name" value="Tubby-like_C"/>
</dbReference>
<evidence type="ECO:0000256" key="2">
    <source>
        <dbReference type="SAM" id="MobiDB-lite"/>
    </source>
</evidence>
<dbReference type="OrthoDB" id="97518at2759"/>
<feature type="region of interest" description="Disordered" evidence="2">
    <location>
        <begin position="440"/>
        <end position="506"/>
    </location>
</feature>
<comment type="caution">
    <text evidence="4">The sequence shown here is derived from an EMBL/GenBank/DDBJ whole genome shotgun (WGS) entry which is preliminary data.</text>
</comment>
<feature type="compositionally biased region" description="Polar residues" evidence="2">
    <location>
        <begin position="319"/>
        <end position="336"/>
    </location>
</feature>
<feature type="compositionally biased region" description="Polar residues" evidence="2">
    <location>
        <begin position="470"/>
        <end position="480"/>
    </location>
</feature>
<protein>
    <submittedName>
        <fullName evidence="4">Uncharacterized protein</fullName>
    </submittedName>
</protein>
<keyword evidence="5" id="KW-1185">Reference proteome</keyword>
<evidence type="ECO:0000313" key="5">
    <source>
        <dbReference type="Proteomes" id="UP000630445"/>
    </source>
</evidence>
<dbReference type="Pfam" id="PF04525">
    <property type="entry name" value="LOR"/>
    <property type="match status" value="1"/>
</dbReference>
<accession>A0A8H6UYE8</accession>
<reference evidence="4" key="1">
    <citation type="submission" date="2020-06" db="EMBL/GenBank/DDBJ databases">
        <title>Draft genome sequences of strains closely related to Aspergillus parafelis and Aspergillus hiratsukae.</title>
        <authorList>
            <person name="Dos Santos R.A.C."/>
            <person name="Rivero-Menendez O."/>
            <person name="Steenwyk J.L."/>
            <person name="Mead M.E."/>
            <person name="Goldman G.H."/>
            <person name="Alastruey-Izquierdo A."/>
            <person name="Rokas A."/>
        </authorList>
    </citation>
    <scope>NUCLEOTIDE SEQUENCE</scope>
    <source>
        <strain evidence="3">CNM-CM5793</strain>
        <strain evidence="4">CNM-CM6106</strain>
    </source>
</reference>
<feature type="region of interest" description="Disordered" evidence="2">
    <location>
        <begin position="215"/>
        <end position="300"/>
    </location>
</feature>
<organism evidence="4 6">
    <name type="scientific">Aspergillus hiratsukae</name>
    <dbReference type="NCBI Taxonomy" id="1194566"/>
    <lineage>
        <taxon>Eukaryota</taxon>
        <taxon>Fungi</taxon>
        <taxon>Dikarya</taxon>
        <taxon>Ascomycota</taxon>
        <taxon>Pezizomycotina</taxon>
        <taxon>Eurotiomycetes</taxon>
        <taxon>Eurotiomycetidae</taxon>
        <taxon>Eurotiales</taxon>
        <taxon>Aspergillaceae</taxon>
        <taxon>Aspergillus</taxon>
        <taxon>Aspergillus subgen. Fumigati</taxon>
    </lineage>
</organism>